<gene>
    <name evidence="1" type="ORF">RFI_39143</name>
</gene>
<sequence>MTLRYLVRKSPNSWQPIIGSTIEKALGFLTHYGKTMEIGDELFQCVGALALIGGYVDNVRVGSRVYYSPEDLVAVVTSRSVVKNRLSLIREVEGSVVDKVATQEVVALGDESFDVTIFGKSIQWSKVMQHLVHVLSQKLELDSDRLKAKIDLADVLNFKLQGLCGQ</sequence>
<evidence type="ECO:0000313" key="2">
    <source>
        <dbReference type="Proteomes" id="UP000023152"/>
    </source>
</evidence>
<comment type="caution">
    <text evidence="1">The sequence shown here is derived from an EMBL/GenBank/DDBJ whole genome shotgun (WGS) entry which is preliminary data.</text>
</comment>
<dbReference type="Proteomes" id="UP000023152">
    <property type="component" value="Unassembled WGS sequence"/>
</dbReference>
<feature type="non-terminal residue" evidence="1">
    <location>
        <position position="166"/>
    </location>
</feature>
<reference evidence="1 2" key="1">
    <citation type="journal article" date="2013" name="Curr. Biol.">
        <title>The Genome of the Foraminiferan Reticulomyxa filosa.</title>
        <authorList>
            <person name="Glockner G."/>
            <person name="Hulsmann N."/>
            <person name="Schleicher M."/>
            <person name="Noegel A.A."/>
            <person name="Eichinger L."/>
            <person name="Gallinger C."/>
            <person name="Pawlowski J."/>
            <person name="Sierra R."/>
            <person name="Euteneuer U."/>
            <person name="Pillet L."/>
            <person name="Moustafa A."/>
            <person name="Platzer M."/>
            <person name="Groth M."/>
            <person name="Szafranski K."/>
            <person name="Schliwa M."/>
        </authorList>
    </citation>
    <scope>NUCLEOTIDE SEQUENCE [LARGE SCALE GENOMIC DNA]</scope>
</reference>
<dbReference type="EMBL" id="ASPP01046891">
    <property type="protein sequence ID" value="ETN98367.1"/>
    <property type="molecule type" value="Genomic_DNA"/>
</dbReference>
<protein>
    <submittedName>
        <fullName evidence="1">Uncharacterized protein</fullName>
    </submittedName>
</protein>
<name>X6L8Q3_RETFI</name>
<accession>X6L8Q3</accession>
<keyword evidence="2" id="KW-1185">Reference proteome</keyword>
<proteinExistence type="predicted"/>
<organism evidence="1 2">
    <name type="scientific">Reticulomyxa filosa</name>
    <dbReference type="NCBI Taxonomy" id="46433"/>
    <lineage>
        <taxon>Eukaryota</taxon>
        <taxon>Sar</taxon>
        <taxon>Rhizaria</taxon>
        <taxon>Retaria</taxon>
        <taxon>Foraminifera</taxon>
        <taxon>Monothalamids</taxon>
        <taxon>Reticulomyxidae</taxon>
        <taxon>Reticulomyxa</taxon>
    </lineage>
</organism>
<evidence type="ECO:0000313" key="1">
    <source>
        <dbReference type="EMBL" id="ETN98367.1"/>
    </source>
</evidence>
<dbReference type="AlphaFoldDB" id="X6L8Q3"/>